<dbReference type="AlphaFoldDB" id="A0A9D4I384"/>
<proteinExistence type="predicted"/>
<keyword evidence="2" id="KW-1185">Reference proteome</keyword>
<protein>
    <submittedName>
        <fullName evidence="1">Uncharacterized protein</fullName>
    </submittedName>
</protein>
<reference evidence="1" key="2">
    <citation type="submission" date="2020-11" db="EMBL/GenBank/DDBJ databases">
        <authorList>
            <person name="McCartney M.A."/>
            <person name="Auch B."/>
            <person name="Kono T."/>
            <person name="Mallez S."/>
            <person name="Becker A."/>
            <person name="Gohl D.M."/>
            <person name="Silverstein K.A.T."/>
            <person name="Koren S."/>
            <person name="Bechman K.B."/>
            <person name="Herman A."/>
            <person name="Abrahante J.E."/>
            <person name="Garbe J."/>
        </authorList>
    </citation>
    <scope>NUCLEOTIDE SEQUENCE</scope>
    <source>
        <strain evidence="1">Duluth1</strain>
        <tissue evidence="1">Whole animal</tissue>
    </source>
</reference>
<name>A0A9D4I384_DREPO</name>
<accession>A0A9D4I384</accession>
<organism evidence="1 2">
    <name type="scientific">Dreissena polymorpha</name>
    <name type="common">Zebra mussel</name>
    <name type="synonym">Mytilus polymorpha</name>
    <dbReference type="NCBI Taxonomy" id="45954"/>
    <lineage>
        <taxon>Eukaryota</taxon>
        <taxon>Metazoa</taxon>
        <taxon>Spiralia</taxon>
        <taxon>Lophotrochozoa</taxon>
        <taxon>Mollusca</taxon>
        <taxon>Bivalvia</taxon>
        <taxon>Autobranchia</taxon>
        <taxon>Heteroconchia</taxon>
        <taxon>Euheterodonta</taxon>
        <taxon>Imparidentia</taxon>
        <taxon>Neoheterodontei</taxon>
        <taxon>Myida</taxon>
        <taxon>Dreissenoidea</taxon>
        <taxon>Dreissenidae</taxon>
        <taxon>Dreissena</taxon>
    </lineage>
</organism>
<evidence type="ECO:0000313" key="2">
    <source>
        <dbReference type="Proteomes" id="UP000828390"/>
    </source>
</evidence>
<evidence type="ECO:0000313" key="1">
    <source>
        <dbReference type="EMBL" id="KAH3748571.1"/>
    </source>
</evidence>
<dbReference type="EMBL" id="JAIWYP010000010">
    <property type="protein sequence ID" value="KAH3748571.1"/>
    <property type="molecule type" value="Genomic_DNA"/>
</dbReference>
<comment type="caution">
    <text evidence="1">The sequence shown here is derived from an EMBL/GenBank/DDBJ whole genome shotgun (WGS) entry which is preliminary data.</text>
</comment>
<dbReference type="Proteomes" id="UP000828390">
    <property type="component" value="Unassembled WGS sequence"/>
</dbReference>
<gene>
    <name evidence="1" type="ORF">DPMN_183017</name>
</gene>
<sequence>MPGYVVGIELSEETIWETTVDLVRPYMSDEEKREKMEKLMIHFNNVPPLLFAMNYGHRRTAM</sequence>
<reference evidence="1" key="1">
    <citation type="journal article" date="2019" name="bioRxiv">
        <title>The Genome of the Zebra Mussel, Dreissena polymorpha: A Resource for Invasive Species Research.</title>
        <authorList>
            <person name="McCartney M.A."/>
            <person name="Auch B."/>
            <person name="Kono T."/>
            <person name="Mallez S."/>
            <person name="Zhang Y."/>
            <person name="Obille A."/>
            <person name="Becker A."/>
            <person name="Abrahante J.E."/>
            <person name="Garbe J."/>
            <person name="Badalamenti J.P."/>
            <person name="Herman A."/>
            <person name="Mangelson H."/>
            <person name="Liachko I."/>
            <person name="Sullivan S."/>
            <person name="Sone E.D."/>
            <person name="Koren S."/>
            <person name="Silverstein K.A.T."/>
            <person name="Beckman K.B."/>
            <person name="Gohl D.M."/>
        </authorList>
    </citation>
    <scope>NUCLEOTIDE SEQUENCE</scope>
    <source>
        <strain evidence="1">Duluth1</strain>
        <tissue evidence="1">Whole animal</tissue>
    </source>
</reference>